<protein>
    <submittedName>
        <fullName evidence="1">Uncharacterized protein</fullName>
    </submittedName>
</protein>
<dbReference type="EMBL" id="LNXU01000019">
    <property type="protein sequence ID" value="KTC73649.1"/>
    <property type="molecule type" value="Genomic_DNA"/>
</dbReference>
<accession>A0A0W0RRF4</accession>
<dbReference type="Proteomes" id="UP000054695">
    <property type="component" value="Unassembled WGS sequence"/>
</dbReference>
<gene>
    <name evidence="1" type="ORF">Lboz_2295</name>
</gene>
<evidence type="ECO:0000313" key="1">
    <source>
        <dbReference type="EMBL" id="KTC73649.1"/>
    </source>
</evidence>
<dbReference type="OrthoDB" id="5639113at2"/>
<comment type="caution">
    <text evidence="1">The sequence shown here is derived from an EMBL/GenBank/DDBJ whole genome shotgun (WGS) entry which is preliminary data.</text>
</comment>
<dbReference type="RefSeq" id="WP_058459895.1">
    <property type="nucleotide sequence ID" value="NZ_CAAAIY010000006.1"/>
</dbReference>
<reference evidence="1 2" key="1">
    <citation type="submission" date="2015-11" db="EMBL/GenBank/DDBJ databases">
        <title>Genomic analysis of 38 Legionella species identifies large and diverse effector repertoires.</title>
        <authorList>
            <person name="Burstein D."/>
            <person name="Amaro F."/>
            <person name="Zusman T."/>
            <person name="Lifshitz Z."/>
            <person name="Cohen O."/>
            <person name="Gilbert J.A."/>
            <person name="Pupko T."/>
            <person name="Shuman H.A."/>
            <person name="Segal G."/>
        </authorList>
    </citation>
    <scope>NUCLEOTIDE SEQUENCE [LARGE SCALE GENOMIC DNA]</scope>
    <source>
        <strain evidence="1 2">WIGA</strain>
    </source>
</reference>
<evidence type="ECO:0000313" key="2">
    <source>
        <dbReference type="Proteomes" id="UP000054695"/>
    </source>
</evidence>
<dbReference type="PATRIC" id="fig|447.4.peg.2429"/>
<dbReference type="STRING" id="447.Lboz_2295"/>
<dbReference type="AlphaFoldDB" id="A0A0W0RRF4"/>
<proteinExistence type="predicted"/>
<organism evidence="1 2">
    <name type="scientific">Legionella bozemanae</name>
    <name type="common">Fluoribacter bozemanae</name>
    <dbReference type="NCBI Taxonomy" id="447"/>
    <lineage>
        <taxon>Bacteria</taxon>
        <taxon>Pseudomonadati</taxon>
        <taxon>Pseudomonadota</taxon>
        <taxon>Gammaproteobacteria</taxon>
        <taxon>Legionellales</taxon>
        <taxon>Legionellaceae</taxon>
        <taxon>Legionella</taxon>
    </lineage>
</organism>
<sequence>MNQQYTARIYSNEKIIQHKSGDDIEKLYIWMLAEVNGTPGDIRGEIIDNATTKVVRYFKKAPVE</sequence>
<keyword evidence="2" id="KW-1185">Reference proteome</keyword>
<name>A0A0W0RRF4_LEGBO</name>